<name>A0A916DPS2_9BACT</name>
<proteinExistence type="predicted"/>
<evidence type="ECO:0000313" key="2">
    <source>
        <dbReference type="Proteomes" id="UP001060919"/>
    </source>
</evidence>
<dbReference type="KEGG" id="aup:AsAng_0010190"/>
<dbReference type="Proteomes" id="UP001060919">
    <property type="component" value="Chromosome"/>
</dbReference>
<organism evidence="1 2">
    <name type="scientific">Aureispira anguillae</name>
    <dbReference type="NCBI Taxonomy" id="2864201"/>
    <lineage>
        <taxon>Bacteria</taxon>
        <taxon>Pseudomonadati</taxon>
        <taxon>Bacteroidota</taxon>
        <taxon>Saprospiria</taxon>
        <taxon>Saprospirales</taxon>
        <taxon>Saprospiraceae</taxon>
        <taxon>Aureispira</taxon>
    </lineage>
</organism>
<accession>A0A916DPS2</accession>
<sequence>MLVIDRQISKPKKIINRRIKLNNDLKKESKHQLKLYLNMKKNFFFWGTMALILVLSASCKKEEVLETAIHEESKVETLATTSNFRGGPILVLRPYVEVSGLCYGTNHSGNSYETLVYVTGTRPYHRKVTVFGWKNANMSSIPNTYTIDIPANSTTSSRVNTFPDATARYNSIKVEINQVLKQDASGLWVTDGAADRTTATIPVQNCYQGNGFGNNNGGGIGFTP</sequence>
<dbReference type="AlphaFoldDB" id="A0A916DPS2"/>
<keyword evidence="2" id="KW-1185">Reference proteome</keyword>
<dbReference type="EMBL" id="AP026867">
    <property type="protein sequence ID" value="BDS10311.1"/>
    <property type="molecule type" value="Genomic_DNA"/>
</dbReference>
<protein>
    <submittedName>
        <fullName evidence="1">Uncharacterized protein</fullName>
    </submittedName>
</protein>
<gene>
    <name evidence="1" type="ORF">AsAng_0010190</name>
</gene>
<evidence type="ECO:0000313" key="1">
    <source>
        <dbReference type="EMBL" id="BDS10311.1"/>
    </source>
</evidence>
<reference evidence="1" key="1">
    <citation type="submission" date="2022-09" db="EMBL/GenBank/DDBJ databases">
        <title>Aureispira anguillicida sp. nov., isolated from Leptocephalus of Japanese eel Anguilla japonica.</title>
        <authorList>
            <person name="Yuasa K."/>
            <person name="Mekata T."/>
            <person name="Ikunari K."/>
        </authorList>
    </citation>
    <scope>NUCLEOTIDE SEQUENCE</scope>
    <source>
        <strain evidence="1">EL160426</strain>
    </source>
</reference>